<evidence type="ECO:0000313" key="2">
    <source>
        <dbReference type="Proteomes" id="UP001200557"/>
    </source>
</evidence>
<proteinExistence type="predicted"/>
<keyword evidence="2" id="KW-1185">Reference proteome</keyword>
<name>A0ABS9CQF2_9RHOB</name>
<reference evidence="1 2" key="1">
    <citation type="submission" date="2022-01" db="EMBL/GenBank/DDBJ databases">
        <title>Octadecabacter sp. nov., isolated from a marine alga.</title>
        <authorList>
            <person name="Jin M.S."/>
            <person name="Kim H.M."/>
            <person name="Han D.M."/>
            <person name="Jung J.J."/>
            <person name="Jeon C.O."/>
        </authorList>
    </citation>
    <scope>NUCLEOTIDE SEQUENCE [LARGE SCALE GENOMIC DNA]</scope>
    <source>
        <strain evidence="1 2">G9-8</strain>
    </source>
</reference>
<accession>A0ABS9CQF2</accession>
<sequence length="74" mass="8103">MTNGIGRALWEIYEDAVKSMPNETDAGVAGATLKFVAAFEQELEAAKIDIYCKSALQAEQNNQAIIRQNRLSSV</sequence>
<dbReference type="Proteomes" id="UP001200557">
    <property type="component" value="Unassembled WGS sequence"/>
</dbReference>
<comment type="caution">
    <text evidence="1">The sequence shown here is derived from an EMBL/GenBank/DDBJ whole genome shotgun (WGS) entry which is preliminary data.</text>
</comment>
<protein>
    <submittedName>
        <fullName evidence="1">Uncharacterized protein</fullName>
    </submittedName>
</protein>
<dbReference type="RefSeq" id="WP_235223597.1">
    <property type="nucleotide sequence ID" value="NZ_JAKGAQ010000001.1"/>
</dbReference>
<evidence type="ECO:0000313" key="1">
    <source>
        <dbReference type="EMBL" id="MCF2869464.1"/>
    </source>
</evidence>
<dbReference type="EMBL" id="JAKGAQ010000001">
    <property type="protein sequence ID" value="MCF2869464.1"/>
    <property type="molecule type" value="Genomic_DNA"/>
</dbReference>
<organism evidence="1 2">
    <name type="scientific">Octadecabacter dasysiphoniae</name>
    <dbReference type="NCBI Taxonomy" id="2909341"/>
    <lineage>
        <taxon>Bacteria</taxon>
        <taxon>Pseudomonadati</taxon>
        <taxon>Pseudomonadota</taxon>
        <taxon>Alphaproteobacteria</taxon>
        <taxon>Rhodobacterales</taxon>
        <taxon>Roseobacteraceae</taxon>
        <taxon>Octadecabacter</taxon>
    </lineage>
</organism>
<gene>
    <name evidence="1" type="ORF">L0664_00170</name>
</gene>